<feature type="domain" description="Aspartate/glutamate/uridylate kinase" evidence="8">
    <location>
        <begin position="5"/>
        <end position="243"/>
    </location>
</feature>
<evidence type="ECO:0000259" key="8">
    <source>
        <dbReference type="Pfam" id="PF00696"/>
    </source>
</evidence>
<sequence length="258" mass="27948">MKVLNVVKIGGNVVDNPEALERFLIMFNKMEGPKILIHGGGILASEMSATLGIKTVMKDGRRVTDAETLKICTMVYAGWVNKSIVAALQKIGCDSLGLSGADAGCVPAKRRSPEPFDFGFVGDVNPAEVNSGFISSLIGRGITPVFCPVTYEKSGNLLNTNADTMASSIAIAMSHHYYTRLVYCFEKKGVLYDQANEESVIPLINTEGYNRLKKEGVVTAGMIPKLDNAYYALEKGVSEVYIKEWTAIAHKAGTMLKL</sequence>
<accession>A0A644W7D4</accession>
<keyword evidence="3 9" id="KW-0808">Transferase</keyword>
<protein>
    <submittedName>
        <fullName evidence="9">Acetylglutamate kinase</fullName>
        <ecNumber evidence="9">2.7.2.8</ecNumber>
    </submittedName>
</protein>
<dbReference type="GO" id="GO:0005524">
    <property type="term" value="F:ATP binding"/>
    <property type="evidence" value="ECO:0007669"/>
    <property type="project" value="UniProtKB-KW"/>
</dbReference>
<dbReference type="InterPro" id="IPR004662">
    <property type="entry name" value="AcgluKinase_fam"/>
</dbReference>
<dbReference type="PANTHER" id="PTHR23342">
    <property type="entry name" value="N-ACETYLGLUTAMATE SYNTHASE"/>
    <property type="match status" value="1"/>
</dbReference>
<evidence type="ECO:0000313" key="9">
    <source>
        <dbReference type="EMBL" id="MPL99488.1"/>
    </source>
</evidence>
<dbReference type="PIRSF" id="PIRSF000728">
    <property type="entry name" value="NAGK"/>
    <property type="match status" value="1"/>
</dbReference>
<evidence type="ECO:0000256" key="2">
    <source>
        <dbReference type="ARBA" id="ARBA00022605"/>
    </source>
</evidence>
<dbReference type="InterPro" id="IPR036393">
    <property type="entry name" value="AceGlu_kinase-like_sf"/>
</dbReference>
<evidence type="ECO:0000256" key="4">
    <source>
        <dbReference type="ARBA" id="ARBA00022741"/>
    </source>
</evidence>
<evidence type="ECO:0000256" key="5">
    <source>
        <dbReference type="ARBA" id="ARBA00022777"/>
    </source>
</evidence>
<dbReference type="CDD" id="cd04238">
    <property type="entry name" value="AAK_NAGK-like"/>
    <property type="match status" value="1"/>
</dbReference>
<dbReference type="AlphaFoldDB" id="A0A644W7D4"/>
<keyword evidence="2" id="KW-0028">Amino-acid biosynthesis</keyword>
<comment type="caution">
    <text evidence="9">The sequence shown here is derived from an EMBL/GenBank/DDBJ whole genome shotgun (WGS) entry which is preliminary data.</text>
</comment>
<dbReference type="HAMAP" id="MF_00082">
    <property type="entry name" value="ArgB"/>
    <property type="match status" value="1"/>
</dbReference>
<evidence type="ECO:0000256" key="3">
    <source>
        <dbReference type="ARBA" id="ARBA00022679"/>
    </source>
</evidence>
<dbReference type="GO" id="GO:0005737">
    <property type="term" value="C:cytoplasm"/>
    <property type="evidence" value="ECO:0007669"/>
    <property type="project" value="InterPro"/>
</dbReference>
<dbReference type="SUPFAM" id="SSF53633">
    <property type="entry name" value="Carbamate kinase-like"/>
    <property type="match status" value="1"/>
</dbReference>
<reference evidence="9" key="1">
    <citation type="submission" date="2019-08" db="EMBL/GenBank/DDBJ databases">
        <authorList>
            <person name="Kucharzyk K."/>
            <person name="Murdoch R.W."/>
            <person name="Higgins S."/>
            <person name="Loffler F."/>
        </authorList>
    </citation>
    <scope>NUCLEOTIDE SEQUENCE</scope>
</reference>
<dbReference type="EMBL" id="VSSQ01000669">
    <property type="protein sequence ID" value="MPL99488.1"/>
    <property type="molecule type" value="Genomic_DNA"/>
</dbReference>
<dbReference type="InterPro" id="IPR001048">
    <property type="entry name" value="Asp/Glu/Uridylate_kinase"/>
</dbReference>
<dbReference type="InterPro" id="IPR037528">
    <property type="entry name" value="ArgB"/>
</dbReference>
<dbReference type="Pfam" id="PF00696">
    <property type="entry name" value="AA_kinase"/>
    <property type="match status" value="1"/>
</dbReference>
<dbReference type="PANTHER" id="PTHR23342:SF0">
    <property type="entry name" value="N-ACETYLGLUTAMATE SYNTHASE, MITOCHONDRIAL"/>
    <property type="match status" value="1"/>
</dbReference>
<dbReference type="Gene3D" id="3.40.1160.10">
    <property type="entry name" value="Acetylglutamate kinase-like"/>
    <property type="match status" value="1"/>
</dbReference>
<keyword evidence="4" id="KW-0547">Nucleotide-binding</keyword>
<name>A0A644W7D4_9ZZZZ</name>
<evidence type="ECO:0000256" key="1">
    <source>
        <dbReference type="ARBA" id="ARBA00022571"/>
    </source>
</evidence>
<dbReference type="GO" id="GO:0003991">
    <property type="term" value="F:acetylglutamate kinase activity"/>
    <property type="evidence" value="ECO:0007669"/>
    <property type="project" value="UniProtKB-EC"/>
</dbReference>
<keyword evidence="6" id="KW-0067">ATP-binding</keyword>
<keyword evidence="1" id="KW-0055">Arginine biosynthesis</keyword>
<evidence type="ECO:0000256" key="6">
    <source>
        <dbReference type="ARBA" id="ARBA00022840"/>
    </source>
</evidence>
<proteinExistence type="inferred from homology"/>
<dbReference type="GO" id="GO:0006526">
    <property type="term" value="P:L-arginine biosynthetic process"/>
    <property type="evidence" value="ECO:0007669"/>
    <property type="project" value="UniProtKB-KW"/>
</dbReference>
<evidence type="ECO:0000256" key="7">
    <source>
        <dbReference type="ARBA" id="ARBA00029440"/>
    </source>
</evidence>
<dbReference type="NCBIfam" id="TIGR00761">
    <property type="entry name" value="argB"/>
    <property type="match status" value="1"/>
</dbReference>
<comment type="pathway">
    <text evidence="7">Amino-acid biosynthesis.</text>
</comment>
<dbReference type="EC" id="2.7.2.8" evidence="9"/>
<keyword evidence="5 9" id="KW-0418">Kinase</keyword>
<gene>
    <name evidence="9" type="primary">argB_13</name>
    <name evidence="9" type="ORF">SDC9_45706</name>
</gene>
<organism evidence="9">
    <name type="scientific">bioreactor metagenome</name>
    <dbReference type="NCBI Taxonomy" id="1076179"/>
    <lineage>
        <taxon>unclassified sequences</taxon>
        <taxon>metagenomes</taxon>
        <taxon>ecological metagenomes</taxon>
    </lineage>
</organism>